<reference evidence="1 2" key="1">
    <citation type="journal article" date="2016" name="Nat. Commun.">
        <title>Thousands of microbial genomes shed light on interconnected biogeochemical processes in an aquifer system.</title>
        <authorList>
            <person name="Anantharaman K."/>
            <person name="Brown C.T."/>
            <person name="Hug L.A."/>
            <person name="Sharon I."/>
            <person name="Castelle C.J."/>
            <person name="Probst A.J."/>
            <person name="Thomas B.C."/>
            <person name="Singh A."/>
            <person name="Wilkins M.J."/>
            <person name="Karaoz U."/>
            <person name="Brodie E.L."/>
            <person name="Williams K.H."/>
            <person name="Hubbard S.S."/>
            <person name="Banfield J.F."/>
        </authorList>
    </citation>
    <scope>NUCLEOTIDE SEQUENCE [LARGE SCALE GENOMIC DNA]</scope>
</reference>
<accession>A0A1G2QAN2</accession>
<comment type="caution">
    <text evidence="1">The sequence shown here is derived from an EMBL/GenBank/DDBJ whole genome shotgun (WGS) entry which is preliminary data.</text>
</comment>
<proteinExistence type="predicted"/>
<sequence length="132" mass="14879">MELEGLLNQLDELGLPKDQYAITSSGPLAVRGIRPAKDLDLVVSDNLWQELIGRYPVKDLGLCQSIQIGEIEILGNFKDGQLISSEQQITEADIINSHRYVNLDTIIKFKKLLSRDKDLADIKLIEEYLAKQ</sequence>
<evidence type="ECO:0000313" key="1">
    <source>
        <dbReference type="EMBL" id="OHA57473.1"/>
    </source>
</evidence>
<dbReference type="STRING" id="1802435.A2114_01590"/>
<dbReference type="Proteomes" id="UP000176494">
    <property type="component" value="Unassembled WGS sequence"/>
</dbReference>
<evidence type="ECO:0008006" key="3">
    <source>
        <dbReference type="Google" id="ProtNLM"/>
    </source>
</evidence>
<evidence type="ECO:0000313" key="2">
    <source>
        <dbReference type="Proteomes" id="UP000176494"/>
    </source>
</evidence>
<name>A0A1G2QAN2_9BACT</name>
<dbReference type="AlphaFoldDB" id="A0A1G2QAN2"/>
<protein>
    <recommendedName>
        <fullName evidence="3">Polymerase nucleotidyl transferase domain-containing protein</fullName>
    </recommendedName>
</protein>
<gene>
    <name evidence="1" type="ORF">A2114_01590</name>
</gene>
<dbReference type="EMBL" id="MHTG01000013">
    <property type="protein sequence ID" value="OHA57473.1"/>
    <property type="molecule type" value="Genomic_DNA"/>
</dbReference>
<organism evidence="1 2">
    <name type="scientific">Candidatus Vogelbacteria bacterium GWA1_51_14</name>
    <dbReference type="NCBI Taxonomy" id="1802435"/>
    <lineage>
        <taxon>Bacteria</taxon>
        <taxon>Candidatus Vogeliibacteriota</taxon>
    </lineage>
</organism>